<accession>A0A7U9C1S7</accession>
<sequence>MPPTGAHFNAYFDENFTTSAKPANGLALVNYVPSYFYVYRVRYSLLFRFFISLL</sequence>
<name>A0A7U9C1S7_9GAMM</name>
<evidence type="ECO:0000313" key="2">
    <source>
        <dbReference type="Proteomes" id="UP000005756"/>
    </source>
</evidence>
<proteinExistence type="predicted"/>
<organism evidence="1 2">
    <name type="scientific">Vreelandella boliviensis LC1</name>
    <dbReference type="NCBI Taxonomy" id="1072583"/>
    <lineage>
        <taxon>Bacteria</taxon>
        <taxon>Pseudomonadati</taxon>
        <taxon>Pseudomonadota</taxon>
        <taxon>Gammaproteobacteria</taxon>
        <taxon>Oceanospirillales</taxon>
        <taxon>Halomonadaceae</taxon>
        <taxon>Vreelandella</taxon>
    </lineage>
</organism>
<evidence type="ECO:0000313" key="1">
    <source>
        <dbReference type="EMBL" id="EHJ92469.1"/>
    </source>
</evidence>
<dbReference type="AlphaFoldDB" id="A0A7U9C1S7"/>
<dbReference type="EMBL" id="JH393258">
    <property type="protein sequence ID" value="EHJ92469.1"/>
    <property type="molecule type" value="Genomic_DNA"/>
</dbReference>
<gene>
    <name evidence="1" type="ORF">KUC_2425</name>
</gene>
<reference evidence="1 2" key="1">
    <citation type="submission" date="2011-10" db="EMBL/GenBank/DDBJ databases">
        <authorList>
            <person name="Quillaguamn J."/>
            <person name="Guzmn D."/>
            <person name="Balderrama-Subieta A."/>
            <person name="Cardona-Ortuo C."/>
            <person name="Guevara-Martnez M."/>
            <person name="Callisaya-Quispe N."/>
        </authorList>
    </citation>
    <scope>NUCLEOTIDE SEQUENCE [LARGE SCALE GENOMIC DNA]</scope>
    <source>
        <strain evidence="1 2">LC1</strain>
    </source>
</reference>
<dbReference type="Proteomes" id="UP000005756">
    <property type="component" value="Unassembled WGS sequence"/>
</dbReference>
<protein>
    <submittedName>
        <fullName evidence="1">Uncharacterized protein</fullName>
    </submittedName>
</protein>